<proteinExistence type="predicted"/>
<dbReference type="AlphaFoldDB" id="A0A498R4J3"/>
<dbReference type="EMBL" id="UPPP01000053">
    <property type="protein sequence ID" value="VBB05192.1"/>
    <property type="molecule type" value="Genomic_DNA"/>
</dbReference>
<evidence type="ECO:0000313" key="1">
    <source>
        <dbReference type="EMBL" id="VBB05192.1"/>
    </source>
</evidence>
<organism evidence="1 2">
    <name type="scientific">Lucifera butyrica</name>
    <dbReference type="NCBI Taxonomy" id="1351585"/>
    <lineage>
        <taxon>Bacteria</taxon>
        <taxon>Bacillati</taxon>
        <taxon>Bacillota</taxon>
        <taxon>Negativicutes</taxon>
        <taxon>Veillonellales</taxon>
        <taxon>Veillonellaceae</taxon>
        <taxon>Lucifera</taxon>
    </lineage>
</organism>
<name>A0A498R4J3_9FIRM</name>
<accession>A0A498R4J3</accession>
<evidence type="ECO:0000313" key="2">
    <source>
        <dbReference type="Proteomes" id="UP000277811"/>
    </source>
</evidence>
<dbReference type="OrthoDB" id="1683407at2"/>
<reference evidence="1 2" key="1">
    <citation type="submission" date="2018-06" db="EMBL/GenBank/DDBJ databases">
        <authorList>
            <person name="Strepis N."/>
        </authorList>
    </citation>
    <scope>NUCLEOTIDE SEQUENCE [LARGE SCALE GENOMIC DNA]</scope>
    <source>
        <strain evidence="1">LUCI</strain>
    </source>
</reference>
<protein>
    <submittedName>
        <fullName evidence="1">Uncharacterized protein</fullName>
    </submittedName>
</protein>
<gene>
    <name evidence="1" type="ORF">LUCI_0399</name>
</gene>
<dbReference type="RefSeq" id="WP_122626195.1">
    <property type="nucleotide sequence ID" value="NZ_UPPP01000053.1"/>
</dbReference>
<dbReference type="Proteomes" id="UP000277811">
    <property type="component" value="Unassembled WGS sequence"/>
</dbReference>
<sequence>MRNVPLRQFGNRVIYRKLIDLQNHNILFLLIDGSAVFGRIARIDGDTVSVISPCNVNYLALGPDEADNCDMTAPVPVSQVLIDICDIITFVEGPFTPSPRPVTAPLTQSPLPNDIPAGPPIMLSRQYRLIEELEELESQNLALTVLKGWVIGGQLSEVFDRIALFTRASIDSTPLLLSGSLSFFGPAFPSGVLHLAGAFRAWVNLKGLTRVILPRN</sequence>
<keyword evidence="2" id="KW-1185">Reference proteome</keyword>